<keyword evidence="2" id="KW-0547">Nucleotide-binding</keyword>
<keyword evidence="3" id="KW-0067">ATP-binding</keyword>
<evidence type="ECO:0000256" key="1">
    <source>
        <dbReference type="ARBA" id="ARBA00008059"/>
    </source>
</evidence>
<dbReference type="OrthoDB" id="9773429at2"/>
<accession>A0A0W8I9V4</accession>
<dbReference type="GO" id="GO:0005524">
    <property type="term" value="F:ATP binding"/>
    <property type="evidence" value="ECO:0007669"/>
    <property type="project" value="UniProtKB-KW"/>
</dbReference>
<dbReference type="GO" id="GO:0006260">
    <property type="term" value="P:DNA replication"/>
    <property type="evidence" value="ECO:0007669"/>
    <property type="project" value="TreeGrafter"/>
</dbReference>
<dbReference type="InterPro" id="IPR047661">
    <property type="entry name" value="IstB"/>
</dbReference>
<protein>
    <submittedName>
        <fullName evidence="5">DNA replication protein</fullName>
    </submittedName>
</protein>
<dbReference type="InterPro" id="IPR002611">
    <property type="entry name" value="IstB_ATP-bd"/>
</dbReference>
<evidence type="ECO:0000313" key="5">
    <source>
        <dbReference type="EMBL" id="KUG56709.1"/>
    </source>
</evidence>
<dbReference type="Proteomes" id="UP000053512">
    <property type="component" value="Unassembled WGS sequence"/>
</dbReference>
<dbReference type="AlphaFoldDB" id="A0A0W8I9V4"/>
<dbReference type="NCBIfam" id="NF005098">
    <property type="entry name" value="PRK06526.1"/>
    <property type="match status" value="1"/>
</dbReference>
<comment type="similarity">
    <text evidence="1">Belongs to the IS21/IS1162 putative ATP-binding protein family.</text>
</comment>
<dbReference type="RefSeq" id="WP_058874457.1">
    <property type="nucleotide sequence ID" value="NZ_LQBK01000022.1"/>
</dbReference>
<dbReference type="SMART" id="SM00382">
    <property type="entry name" value="AAA"/>
    <property type="match status" value="1"/>
</dbReference>
<evidence type="ECO:0000256" key="2">
    <source>
        <dbReference type="ARBA" id="ARBA00022741"/>
    </source>
</evidence>
<dbReference type="SUPFAM" id="SSF52540">
    <property type="entry name" value="P-loop containing nucleoside triphosphate hydrolases"/>
    <property type="match status" value="1"/>
</dbReference>
<dbReference type="CDD" id="cd00009">
    <property type="entry name" value="AAA"/>
    <property type="match status" value="1"/>
</dbReference>
<gene>
    <name evidence="5" type="ORF">AVL61_06565</name>
</gene>
<dbReference type="InterPro" id="IPR027417">
    <property type="entry name" value="P-loop_NTPase"/>
</dbReference>
<comment type="caution">
    <text evidence="5">The sequence shown here is derived from an EMBL/GenBank/DDBJ whole genome shotgun (WGS) entry which is preliminary data.</text>
</comment>
<dbReference type="Gene3D" id="3.40.50.300">
    <property type="entry name" value="P-loop containing nucleotide triphosphate hydrolases"/>
    <property type="match status" value="1"/>
</dbReference>
<sequence>MATTPAETAKTLEYLTASLKAPRIREAAARIADTARAGHWSYEEYLAAVLEREVAARNASGARLRITAAGFPAIKTAEDFDFTAQTAITHTDYAAMASGRYLAEAGNIVLLGPPGTGKTHLATALGITACQQGHRVLYATAVDWIHRLKNAHDTGRLDAELRKLGRYRLIIIDEVGYLPFEQEAANLFFQLVSTRYEKASLILTSNLPFARWGEVFGDVTIAAAMIDRIVHHAEVHTLKGASYRLKTLGTDSLPSTTHQTN</sequence>
<evidence type="ECO:0000256" key="3">
    <source>
        <dbReference type="ARBA" id="ARBA00022840"/>
    </source>
</evidence>
<dbReference type="PANTHER" id="PTHR30050:SF4">
    <property type="entry name" value="ATP-BINDING PROTEIN RV3427C IN INSERTION SEQUENCE-RELATED"/>
    <property type="match status" value="1"/>
</dbReference>
<dbReference type="NCBIfam" id="NF038214">
    <property type="entry name" value="IS21_help_AAA"/>
    <property type="match status" value="1"/>
</dbReference>
<dbReference type="PIRSF" id="PIRSF003073">
    <property type="entry name" value="DNAC_TnpB_IstB"/>
    <property type="match status" value="1"/>
</dbReference>
<name>A0A0W8I9V4_KOCRO</name>
<dbReference type="Pfam" id="PF01695">
    <property type="entry name" value="IstB_IS21"/>
    <property type="match status" value="1"/>
</dbReference>
<dbReference type="PANTHER" id="PTHR30050">
    <property type="entry name" value="CHROMOSOMAL REPLICATION INITIATOR PROTEIN DNAA"/>
    <property type="match status" value="1"/>
</dbReference>
<reference evidence="6" key="1">
    <citation type="submission" date="2015-12" db="EMBL/GenBank/DDBJ databases">
        <authorList>
            <person name="Nair G.R."/>
            <person name="Kaur G."/>
            <person name="Mayilraj S."/>
        </authorList>
    </citation>
    <scope>NUCLEOTIDE SEQUENCE [LARGE SCALE GENOMIC DNA]</scope>
    <source>
        <strain evidence="6">CD08_4</strain>
    </source>
</reference>
<dbReference type="EMBL" id="LQBK01000022">
    <property type="protein sequence ID" value="KUG56709.1"/>
    <property type="molecule type" value="Genomic_DNA"/>
</dbReference>
<evidence type="ECO:0000259" key="4">
    <source>
        <dbReference type="SMART" id="SM00382"/>
    </source>
</evidence>
<feature type="domain" description="AAA+ ATPase" evidence="4">
    <location>
        <begin position="104"/>
        <end position="236"/>
    </location>
</feature>
<proteinExistence type="inferred from homology"/>
<evidence type="ECO:0000313" key="6">
    <source>
        <dbReference type="Proteomes" id="UP000053512"/>
    </source>
</evidence>
<dbReference type="InterPro" id="IPR028350">
    <property type="entry name" value="DNAC/IstB-like"/>
</dbReference>
<dbReference type="InterPro" id="IPR003593">
    <property type="entry name" value="AAA+_ATPase"/>
</dbReference>
<organism evidence="5 6">
    <name type="scientific">Kocuria rosea subsp. polaris</name>
    <dbReference type="NCBI Taxonomy" id="136273"/>
    <lineage>
        <taxon>Bacteria</taxon>
        <taxon>Bacillati</taxon>
        <taxon>Actinomycetota</taxon>
        <taxon>Actinomycetes</taxon>
        <taxon>Micrococcales</taxon>
        <taxon>Micrococcaceae</taxon>
        <taxon>Kocuria</taxon>
    </lineage>
</organism>